<name>A0A4C1T742_EUMVA</name>
<dbReference type="EMBL" id="BGZK01000035">
    <property type="protein sequence ID" value="GBP09370.1"/>
    <property type="molecule type" value="Genomic_DNA"/>
</dbReference>
<dbReference type="Proteomes" id="UP000299102">
    <property type="component" value="Unassembled WGS sequence"/>
</dbReference>
<comment type="caution">
    <text evidence="1">The sequence shown here is derived from an EMBL/GenBank/DDBJ whole genome shotgun (WGS) entry which is preliminary data.</text>
</comment>
<evidence type="ECO:0000313" key="2">
    <source>
        <dbReference type="Proteomes" id="UP000299102"/>
    </source>
</evidence>
<proteinExistence type="predicted"/>
<reference evidence="1 2" key="1">
    <citation type="journal article" date="2019" name="Commun. Biol.">
        <title>The bagworm genome reveals a unique fibroin gene that provides high tensile strength.</title>
        <authorList>
            <person name="Kono N."/>
            <person name="Nakamura H."/>
            <person name="Ohtoshi R."/>
            <person name="Tomita M."/>
            <person name="Numata K."/>
            <person name="Arakawa K."/>
        </authorList>
    </citation>
    <scope>NUCLEOTIDE SEQUENCE [LARGE SCALE GENOMIC DNA]</scope>
</reference>
<sequence length="168" mass="19051">MNTNKSLVAQILGFRHRLCRRENQMNSFLFSITTDHVVNRDPDLGPALILIQYQPIVLKKGTSQNVAGWRLLVESELVKCILRKYTAVFRLHAAINSYPCNVQPLNEVTSNRRYPVHPRGTRAMYPLDPYAGSGSALVPFPHNMLKDLLLIRAVNQSRRVRTRPAGCS</sequence>
<gene>
    <name evidence="1" type="ORF">EVAR_5795_1</name>
</gene>
<keyword evidence="2" id="KW-1185">Reference proteome</keyword>
<dbReference type="AlphaFoldDB" id="A0A4C1T742"/>
<organism evidence="1 2">
    <name type="scientific">Eumeta variegata</name>
    <name type="common">Bagworm moth</name>
    <name type="synonym">Eumeta japonica</name>
    <dbReference type="NCBI Taxonomy" id="151549"/>
    <lineage>
        <taxon>Eukaryota</taxon>
        <taxon>Metazoa</taxon>
        <taxon>Ecdysozoa</taxon>
        <taxon>Arthropoda</taxon>
        <taxon>Hexapoda</taxon>
        <taxon>Insecta</taxon>
        <taxon>Pterygota</taxon>
        <taxon>Neoptera</taxon>
        <taxon>Endopterygota</taxon>
        <taxon>Lepidoptera</taxon>
        <taxon>Glossata</taxon>
        <taxon>Ditrysia</taxon>
        <taxon>Tineoidea</taxon>
        <taxon>Psychidae</taxon>
        <taxon>Oiketicinae</taxon>
        <taxon>Eumeta</taxon>
    </lineage>
</organism>
<protein>
    <submittedName>
        <fullName evidence="1">Uncharacterized protein</fullName>
    </submittedName>
</protein>
<accession>A0A4C1T742</accession>
<evidence type="ECO:0000313" key="1">
    <source>
        <dbReference type="EMBL" id="GBP09370.1"/>
    </source>
</evidence>